<dbReference type="AlphaFoldDB" id="A0A8J3PEW3"/>
<dbReference type="EMBL" id="BONJ01000002">
    <property type="protein sequence ID" value="GIG12566.1"/>
    <property type="molecule type" value="Genomic_DNA"/>
</dbReference>
<dbReference type="RefSeq" id="WP_166384756.1">
    <property type="nucleotide sequence ID" value="NZ_BAAATT010000029.1"/>
</dbReference>
<dbReference type="SUPFAM" id="SSF50022">
    <property type="entry name" value="ISP domain"/>
    <property type="match status" value="1"/>
</dbReference>
<comment type="caution">
    <text evidence="12">The sequence shown here is derived from an EMBL/GenBank/DDBJ whole genome shotgun (WGS) entry which is preliminary data.</text>
</comment>
<evidence type="ECO:0000313" key="12">
    <source>
        <dbReference type="EMBL" id="GIG12566.1"/>
    </source>
</evidence>
<dbReference type="CDD" id="cd03467">
    <property type="entry name" value="Rieske"/>
    <property type="match status" value="1"/>
</dbReference>
<protein>
    <recommendedName>
        <fullName evidence="2">Cytochrome bc1 complex Rieske iron-sulfur subunit</fullName>
    </recommendedName>
    <alternativeName>
        <fullName evidence="8">Cytochrome bc1 reductase complex subunit QcrA</fullName>
    </alternativeName>
</protein>
<evidence type="ECO:0000256" key="4">
    <source>
        <dbReference type="ARBA" id="ARBA00022723"/>
    </source>
</evidence>
<dbReference type="Gene3D" id="2.102.10.10">
    <property type="entry name" value="Rieske [2Fe-2S] iron-sulphur domain"/>
    <property type="match status" value="1"/>
</dbReference>
<dbReference type="InterPro" id="IPR014349">
    <property type="entry name" value="Rieske_Fe-S_prot"/>
</dbReference>
<evidence type="ECO:0000313" key="13">
    <source>
        <dbReference type="Proteomes" id="UP000660339"/>
    </source>
</evidence>
<dbReference type="Pfam" id="PF00355">
    <property type="entry name" value="Rieske"/>
    <property type="match status" value="1"/>
</dbReference>
<accession>A0A8J3PEW3</accession>
<evidence type="ECO:0000256" key="7">
    <source>
        <dbReference type="ARBA" id="ARBA00023157"/>
    </source>
</evidence>
<comment type="cofactor">
    <cofactor evidence="9">
        <name>[2Fe-2S] cluster</name>
        <dbReference type="ChEBI" id="CHEBI:190135"/>
    </cofactor>
</comment>
<proteinExistence type="predicted"/>
<dbReference type="FunFam" id="2.102.10.10:FF:000016">
    <property type="entry name" value="Nitrite reductase/ring-hydroxylating ferredoxin subunit"/>
    <property type="match status" value="1"/>
</dbReference>
<keyword evidence="3" id="KW-0001">2Fe-2S</keyword>
<keyword evidence="7" id="KW-1015">Disulfide bond</keyword>
<dbReference type="GO" id="GO:0016705">
    <property type="term" value="F:oxidoreductase activity, acting on paired donors, with incorporation or reduction of molecular oxygen"/>
    <property type="evidence" value="ECO:0007669"/>
    <property type="project" value="UniProtKB-ARBA"/>
</dbReference>
<comment type="function">
    <text evidence="1">Iron-sulfur subunit of the cytochrome bc1 complex, an essential component of the respiratory electron transport chain required for ATP synthesis. The bc1 complex catalyzes the oxidation of menaquinol and the reduction of cytochrome c in the respiratory chain. The bc1 complex operates through a Q-cycle mechanism that couples electron transfer to generation of the proton gradient that drives ATP synthesis.</text>
</comment>
<sequence>MSPTPRRDHAATGGCAAGCATRRAVLAGAAGAAALLAGCQTYGENTAQEPLPEPAPATTGPGGPAPATTGPGPAPGTTGPGTTAAAPPKANPLVEKAKVPVGGGVVLDAERLVVTQPQEGVFKAFSAVCTHQGCIVSSVAGGVIECGCHGSRFRAADGSVAGGPATRPLREIRTTSDATAVYRA</sequence>
<dbReference type="Proteomes" id="UP000660339">
    <property type="component" value="Unassembled WGS sequence"/>
</dbReference>
<evidence type="ECO:0000256" key="3">
    <source>
        <dbReference type="ARBA" id="ARBA00022714"/>
    </source>
</evidence>
<dbReference type="GO" id="GO:0016020">
    <property type="term" value="C:membrane"/>
    <property type="evidence" value="ECO:0007669"/>
    <property type="project" value="InterPro"/>
</dbReference>
<reference evidence="12" key="1">
    <citation type="submission" date="2021-01" db="EMBL/GenBank/DDBJ databases">
        <title>Whole genome shotgun sequence of Catellatospora methionotrophica NBRC 14553.</title>
        <authorList>
            <person name="Komaki H."/>
            <person name="Tamura T."/>
        </authorList>
    </citation>
    <scope>NUCLEOTIDE SEQUENCE</scope>
    <source>
        <strain evidence="12">NBRC 14553</strain>
    </source>
</reference>
<evidence type="ECO:0000256" key="5">
    <source>
        <dbReference type="ARBA" id="ARBA00023004"/>
    </source>
</evidence>
<evidence type="ECO:0000256" key="6">
    <source>
        <dbReference type="ARBA" id="ARBA00023014"/>
    </source>
</evidence>
<gene>
    <name evidence="12" type="ORF">Cme02nite_08980</name>
</gene>
<dbReference type="PROSITE" id="PS51296">
    <property type="entry name" value="RIESKE"/>
    <property type="match status" value="1"/>
</dbReference>
<evidence type="ECO:0000256" key="1">
    <source>
        <dbReference type="ARBA" id="ARBA00002494"/>
    </source>
</evidence>
<organism evidence="12 13">
    <name type="scientific">Catellatospora methionotrophica</name>
    <dbReference type="NCBI Taxonomy" id="121620"/>
    <lineage>
        <taxon>Bacteria</taxon>
        <taxon>Bacillati</taxon>
        <taxon>Actinomycetota</taxon>
        <taxon>Actinomycetes</taxon>
        <taxon>Micromonosporales</taxon>
        <taxon>Micromonosporaceae</taxon>
        <taxon>Catellatospora</taxon>
    </lineage>
</organism>
<dbReference type="GO" id="GO:0004497">
    <property type="term" value="F:monooxygenase activity"/>
    <property type="evidence" value="ECO:0007669"/>
    <property type="project" value="UniProtKB-ARBA"/>
</dbReference>
<evidence type="ECO:0000256" key="9">
    <source>
        <dbReference type="ARBA" id="ARBA00034078"/>
    </source>
</evidence>
<keyword evidence="6" id="KW-0411">Iron-sulfur</keyword>
<keyword evidence="5" id="KW-0408">Iron</keyword>
<keyword evidence="4" id="KW-0479">Metal-binding</keyword>
<evidence type="ECO:0000256" key="2">
    <source>
        <dbReference type="ARBA" id="ARBA00015816"/>
    </source>
</evidence>
<dbReference type="PRINTS" id="PR00162">
    <property type="entry name" value="RIESKE"/>
</dbReference>
<dbReference type="InterPro" id="IPR005805">
    <property type="entry name" value="Rieske_Fe-S_prot_C"/>
</dbReference>
<evidence type="ECO:0000256" key="10">
    <source>
        <dbReference type="SAM" id="MobiDB-lite"/>
    </source>
</evidence>
<evidence type="ECO:0000256" key="8">
    <source>
        <dbReference type="ARBA" id="ARBA00029586"/>
    </source>
</evidence>
<dbReference type="InterPro" id="IPR036922">
    <property type="entry name" value="Rieske_2Fe-2S_sf"/>
</dbReference>
<name>A0A8J3PEW3_9ACTN</name>
<keyword evidence="13" id="KW-1185">Reference proteome</keyword>
<dbReference type="PROSITE" id="PS51318">
    <property type="entry name" value="TAT"/>
    <property type="match status" value="1"/>
</dbReference>
<dbReference type="InterPro" id="IPR017941">
    <property type="entry name" value="Rieske_2Fe-2S"/>
</dbReference>
<dbReference type="PANTHER" id="PTHR10134">
    <property type="entry name" value="CYTOCHROME B-C1 COMPLEX SUBUNIT RIESKE, MITOCHONDRIAL"/>
    <property type="match status" value="1"/>
</dbReference>
<feature type="compositionally biased region" description="Low complexity" evidence="10">
    <location>
        <begin position="65"/>
        <end position="88"/>
    </location>
</feature>
<feature type="region of interest" description="Disordered" evidence="10">
    <location>
        <begin position="46"/>
        <end position="89"/>
    </location>
</feature>
<dbReference type="InterPro" id="IPR006311">
    <property type="entry name" value="TAT_signal"/>
</dbReference>
<dbReference type="GO" id="GO:0051537">
    <property type="term" value="F:2 iron, 2 sulfur cluster binding"/>
    <property type="evidence" value="ECO:0007669"/>
    <property type="project" value="UniProtKB-KW"/>
</dbReference>
<feature type="domain" description="Rieske" evidence="11">
    <location>
        <begin position="91"/>
        <end position="183"/>
    </location>
</feature>
<evidence type="ECO:0000259" key="11">
    <source>
        <dbReference type="PROSITE" id="PS51296"/>
    </source>
</evidence>
<dbReference type="GO" id="GO:0046872">
    <property type="term" value="F:metal ion binding"/>
    <property type="evidence" value="ECO:0007669"/>
    <property type="project" value="UniProtKB-KW"/>
</dbReference>